<accession>A0A2Z6S1Z2</accession>
<evidence type="ECO:0000313" key="1">
    <source>
        <dbReference type="EMBL" id="GBC09398.1"/>
    </source>
</evidence>
<dbReference type="AlphaFoldDB" id="A0A2Z6S1Z2"/>
<reference evidence="1 2" key="1">
    <citation type="submission" date="2017-11" db="EMBL/GenBank/DDBJ databases">
        <title>The genome of Rhizophagus clarus HR1 reveals common genetic basis of auxotrophy among arbuscular mycorrhizal fungi.</title>
        <authorList>
            <person name="Kobayashi Y."/>
        </authorList>
    </citation>
    <scope>NUCLEOTIDE SEQUENCE [LARGE SCALE GENOMIC DNA]</scope>
    <source>
        <strain evidence="1 2">HR1</strain>
    </source>
</reference>
<dbReference type="EMBL" id="BEXD01004295">
    <property type="protein sequence ID" value="GBC09398.1"/>
    <property type="molecule type" value="Genomic_DNA"/>
</dbReference>
<proteinExistence type="predicted"/>
<sequence>MSSQSEDIEYSTYSEHLKNNIINWTSGNKKIDAFIQEVQLGIDKSDGTILEWIPYSQFNEIKEVGRHGFITVYSATWNDGPLYHQWGEYTRASNEKVTLKRLHNLQDPTEFVNEIKKYLARKFDNKVLNIYGITQNISISSDYILVQKNFIWSSGNEKIDEFIQDMQLKVKDYDDAVLEWIPYNQFNEIKEVGRHGFVTVNSATWNDGPLYYQWGGYTRVSNVKVTLKCLHNLQDPIEFVNEIKKYSTGKFGEKVLKVYGISQNLNTNDYILVQKNFTWISGNKEIDDFIQDMQLKVIKDNDDTVLEWIPYDRFSKIEKTSKNSFITVYSAIWNDGPLYYQCGGYTRDSNKEVALKWFHNLQNPVGFIINEVKKYSAKNKSFHMLYGISQNPDTNNYILVFNWTSGNEKIDNFIQEMLFNDKMLEWIPHSQFNEIKEMGKNDLMTVCSAIWKNGRDDEYTSNLNKEVVLKCLHNLQNPVEFVINEIKKYSTGRFGEKVIKIYGISQNLNTNDYILVQKNFTWISGNEKIDEFIQKVQLKIEDYNDIVLEWIPYNQFNEIKEMGKNGLMTVYSAIWSDGPLYYQDGEYTRDSNKKVALKCFHTNLQDPIELVINEIKKYSTGKFGDKVLKVYGISQNLNTNDYILVQKNFTWISGNEKMDEFIQEVQLKIGYNDIVLEWIPYNQFNEIKEMRKNGLIAGYSAIWSNGPLYYQDGEYTRASNKKVALRYFRTNLQDPIEFIINEV</sequence>
<organism evidence="1 2">
    <name type="scientific">Rhizophagus clarus</name>
    <dbReference type="NCBI Taxonomy" id="94130"/>
    <lineage>
        <taxon>Eukaryota</taxon>
        <taxon>Fungi</taxon>
        <taxon>Fungi incertae sedis</taxon>
        <taxon>Mucoromycota</taxon>
        <taxon>Glomeromycotina</taxon>
        <taxon>Glomeromycetes</taxon>
        <taxon>Glomerales</taxon>
        <taxon>Glomeraceae</taxon>
        <taxon>Rhizophagus</taxon>
    </lineage>
</organism>
<dbReference type="Proteomes" id="UP000247702">
    <property type="component" value="Unassembled WGS sequence"/>
</dbReference>
<gene>
    <name evidence="1" type="ORF">RclHR1_08820009</name>
</gene>
<protein>
    <recommendedName>
        <fullName evidence="3">Protein kinase domain-containing protein</fullName>
    </recommendedName>
</protein>
<comment type="caution">
    <text evidence="1">The sequence shown here is derived from an EMBL/GenBank/DDBJ whole genome shotgun (WGS) entry which is preliminary data.</text>
</comment>
<evidence type="ECO:0000313" key="2">
    <source>
        <dbReference type="Proteomes" id="UP000247702"/>
    </source>
</evidence>
<keyword evidence="2" id="KW-1185">Reference proteome</keyword>
<name>A0A2Z6S1Z2_9GLOM</name>
<evidence type="ECO:0008006" key="3">
    <source>
        <dbReference type="Google" id="ProtNLM"/>
    </source>
</evidence>